<proteinExistence type="predicted"/>
<reference evidence="2" key="1">
    <citation type="submission" date="2022-11" db="UniProtKB">
        <authorList>
            <consortium name="WormBaseParasite"/>
        </authorList>
    </citation>
    <scope>IDENTIFICATION</scope>
</reference>
<sequence>MPFQTQMLKNQPSKPIELNPASLKTIGKDTKSAMIVAAQHSKKSPATFVELDVRLLDKLFQVKPRQIKKSEISGAFP</sequence>
<dbReference type="WBParaSite" id="JU765_v2.g2842.t1">
    <property type="protein sequence ID" value="JU765_v2.g2842.t1"/>
    <property type="gene ID" value="JU765_v2.g2842"/>
</dbReference>
<name>A0AC34R246_9BILA</name>
<dbReference type="Proteomes" id="UP000887576">
    <property type="component" value="Unplaced"/>
</dbReference>
<organism evidence="1 2">
    <name type="scientific">Panagrolaimus sp. JU765</name>
    <dbReference type="NCBI Taxonomy" id="591449"/>
    <lineage>
        <taxon>Eukaryota</taxon>
        <taxon>Metazoa</taxon>
        <taxon>Ecdysozoa</taxon>
        <taxon>Nematoda</taxon>
        <taxon>Chromadorea</taxon>
        <taxon>Rhabditida</taxon>
        <taxon>Tylenchina</taxon>
        <taxon>Panagrolaimomorpha</taxon>
        <taxon>Panagrolaimoidea</taxon>
        <taxon>Panagrolaimidae</taxon>
        <taxon>Panagrolaimus</taxon>
    </lineage>
</organism>
<accession>A0AC34R246</accession>
<evidence type="ECO:0000313" key="2">
    <source>
        <dbReference type="WBParaSite" id="JU765_v2.g2842.t1"/>
    </source>
</evidence>
<evidence type="ECO:0000313" key="1">
    <source>
        <dbReference type="Proteomes" id="UP000887576"/>
    </source>
</evidence>
<protein>
    <submittedName>
        <fullName evidence="2">Uncharacterized protein</fullName>
    </submittedName>
</protein>